<feature type="transmembrane region" description="Helical" evidence="1">
    <location>
        <begin position="70"/>
        <end position="99"/>
    </location>
</feature>
<sequence>MKITRSMLEQDAQYLLESVRTTDYEIPQSGDIFKAIFKVYGFVVLLQIIAVFFDWFLYSSSYKYYSLFSMLVFSGLSLVIIFGVLCIMLYQNVSLVLCIPEEVRRQSLFCQIVRKKLRSYFAAVIFFNVIVASILLYCGQAYAGGLGASWFVSLGIASVSFSYSIGRYFTPPVISALNKIAETVSLAGAGK</sequence>
<reference evidence="2" key="2">
    <citation type="submission" date="2019-01" db="EMBL/GenBank/DDBJ databases">
        <authorList>
            <consortium name="NCBI Pathogen Detection Project"/>
        </authorList>
    </citation>
    <scope>NUCLEOTIDE SEQUENCE</scope>
    <source>
        <strain evidence="2">SL1344</strain>
    </source>
</reference>
<dbReference type="EMBL" id="DAAPMV010000014">
    <property type="protein sequence ID" value="HAD6864572.1"/>
    <property type="molecule type" value="Genomic_DNA"/>
</dbReference>
<protein>
    <recommendedName>
        <fullName evidence="3">Protein traS</fullName>
    </recommendedName>
</protein>
<feature type="transmembrane region" description="Helical" evidence="1">
    <location>
        <begin position="120"/>
        <end position="142"/>
    </location>
</feature>
<feature type="transmembrane region" description="Helical" evidence="1">
    <location>
        <begin position="148"/>
        <end position="169"/>
    </location>
</feature>
<keyword evidence="1" id="KW-0472">Membrane</keyword>
<evidence type="ECO:0000256" key="1">
    <source>
        <dbReference type="SAM" id="Phobius"/>
    </source>
</evidence>
<gene>
    <name evidence="2" type="ORF">G1X41_21605</name>
</gene>
<evidence type="ECO:0000313" key="2">
    <source>
        <dbReference type="EMBL" id="HAD6864572.1"/>
    </source>
</evidence>
<evidence type="ECO:0008006" key="3">
    <source>
        <dbReference type="Google" id="ProtNLM"/>
    </source>
</evidence>
<feature type="transmembrane region" description="Helical" evidence="1">
    <location>
        <begin position="39"/>
        <end position="58"/>
    </location>
</feature>
<keyword evidence="1" id="KW-0812">Transmembrane</keyword>
<accession>A0A718Y457</accession>
<dbReference type="AlphaFoldDB" id="A0A718Y457"/>
<organism evidence="2">
    <name type="scientific">Salmonella typhimurium (strain SL1344)</name>
    <dbReference type="NCBI Taxonomy" id="216597"/>
    <lineage>
        <taxon>Bacteria</taxon>
        <taxon>Pseudomonadati</taxon>
        <taxon>Pseudomonadota</taxon>
        <taxon>Gammaproteobacteria</taxon>
        <taxon>Enterobacterales</taxon>
        <taxon>Enterobacteriaceae</taxon>
        <taxon>Salmonella</taxon>
    </lineage>
</organism>
<reference evidence="2" key="1">
    <citation type="journal article" date="2018" name="Genome Biol.">
        <title>SKESA: strategic k-mer extension for scrupulous assemblies.</title>
        <authorList>
            <person name="Souvorov A."/>
            <person name="Agarwala R."/>
            <person name="Lipman D.J."/>
        </authorList>
    </citation>
    <scope>NUCLEOTIDE SEQUENCE</scope>
    <source>
        <strain evidence="2">SL1344</strain>
    </source>
</reference>
<name>A0A718Y457_SALTS</name>
<keyword evidence="1" id="KW-1133">Transmembrane helix</keyword>
<comment type="caution">
    <text evidence="2">The sequence shown here is derived from an EMBL/GenBank/DDBJ whole genome shotgun (WGS) entry which is preliminary data.</text>
</comment>
<proteinExistence type="predicted"/>